<dbReference type="PANTHER" id="PTHR46270">
    <property type="entry name" value="ARMADILLO-TYPE FOLD-RELATED"/>
    <property type="match status" value="1"/>
</dbReference>
<keyword evidence="2" id="KW-1185">Reference proteome</keyword>
<accession>A0A3M7Q238</accession>
<sequence>MSLYEEKYQDFTRSVKYFKKNRDPYQLMEDVNAFESLLAIKNLIQDDSFLEKNTDWSCLLKYEFDKILTTLFSSYSQICNSFKLKNYEYNEKLSNLDSKPNDRTISMLVFIIQITYNLTQMPSLSTQLHLFNQQLIDNHIIDILLEFFEKDVFLNEYNKSLDIHHLMISILKIFKNFSEHKFLSKKIWTELDMERLLVEFSKKCRLESQFNKELNFVHSNLREEFSAKKLLDLLNNCTEPGRIMKNYDIYCMFLKLYKMTQTKSFQDYESLLNVELFAHFEKMLFYASENRLKFDFEDQAIELDYPKNSLSCNETRVSMLHYLTSLINSIYYFKSKRKDYLTVTDNKIFFIYMNMLGDKEFVERIIQCPVDICFNIIEFVYLVSRNSHNEKTIWSELHAYETLQRLAKILLKKTEKMDNRVFLCYWVMCFVREETWPDTDKTVRTTMDTLFQQLDPENKNQNCLFGLKIAKKNLLNCLRRLALNPEFKRAIYKKLNIIKHFIYDGDDKEKFYALRLLIQLCFDANLVEGVLEDRDFCDFLRSFYEIELSKNSKLFHSAESVLWLLNLIPDADDASFEPGYRTVVMISFDKCDENLCQKLRKKLENSDLYVITSQNSQRCFGVQNCHLCLALVNEKYRLNEYCQIEARYAKHLGKELVRVNTQENFEEIDGWIASVFSQHISFNLYTNDLDKLVKALLSHVKSLNLSDEKRPRSKDSKETDKIKSVSRRSSDVVPTYAWSSDQVAEWFQKKNINKSMVENLGKIDGKILAEIYKIKCESVDFFYQRLLAENGDKIKLSDIALLKSCLDELFEGSD</sequence>
<reference evidence="1 2" key="1">
    <citation type="journal article" date="2018" name="Sci. Rep.">
        <title>Genomic signatures of local adaptation to the degree of environmental predictability in rotifers.</title>
        <authorList>
            <person name="Franch-Gras L."/>
            <person name="Hahn C."/>
            <person name="Garcia-Roger E.M."/>
            <person name="Carmona M.J."/>
            <person name="Serra M."/>
            <person name="Gomez A."/>
        </authorList>
    </citation>
    <scope>NUCLEOTIDE SEQUENCE [LARGE SCALE GENOMIC DNA]</scope>
    <source>
        <strain evidence="1">HYR1</strain>
    </source>
</reference>
<proteinExistence type="predicted"/>
<dbReference type="STRING" id="10195.A0A3M7Q238"/>
<dbReference type="EMBL" id="REGN01007895">
    <property type="protein sequence ID" value="RNA05008.1"/>
    <property type="molecule type" value="Genomic_DNA"/>
</dbReference>
<evidence type="ECO:0000313" key="2">
    <source>
        <dbReference type="Proteomes" id="UP000276133"/>
    </source>
</evidence>
<dbReference type="AlphaFoldDB" id="A0A3M7Q238"/>
<protein>
    <submittedName>
        <fullName evidence="1">Uncharacterized protein</fullName>
    </submittedName>
</protein>
<gene>
    <name evidence="1" type="ORF">BpHYR1_025790</name>
</gene>
<comment type="caution">
    <text evidence="1">The sequence shown here is derived from an EMBL/GenBank/DDBJ whole genome shotgun (WGS) entry which is preliminary data.</text>
</comment>
<name>A0A3M7Q238_BRAPC</name>
<evidence type="ECO:0000313" key="1">
    <source>
        <dbReference type="EMBL" id="RNA05008.1"/>
    </source>
</evidence>
<dbReference type="PANTHER" id="PTHR46270:SF5">
    <property type="entry name" value="ADP-RIBOSYL CYCLASE_CYCLIC ADP-RIBOSE HYDROLASE"/>
    <property type="match status" value="1"/>
</dbReference>
<dbReference type="Proteomes" id="UP000276133">
    <property type="component" value="Unassembled WGS sequence"/>
</dbReference>
<organism evidence="1 2">
    <name type="scientific">Brachionus plicatilis</name>
    <name type="common">Marine rotifer</name>
    <name type="synonym">Brachionus muelleri</name>
    <dbReference type="NCBI Taxonomy" id="10195"/>
    <lineage>
        <taxon>Eukaryota</taxon>
        <taxon>Metazoa</taxon>
        <taxon>Spiralia</taxon>
        <taxon>Gnathifera</taxon>
        <taxon>Rotifera</taxon>
        <taxon>Eurotatoria</taxon>
        <taxon>Monogononta</taxon>
        <taxon>Pseudotrocha</taxon>
        <taxon>Ploima</taxon>
        <taxon>Brachionidae</taxon>
        <taxon>Brachionus</taxon>
    </lineage>
</organism>